<evidence type="ECO:0000259" key="17">
    <source>
        <dbReference type="PROSITE" id="PS50113"/>
    </source>
</evidence>
<dbReference type="PANTHER" id="PTHR43304">
    <property type="entry name" value="PHYTOCHROME-LIKE PROTEIN CPH1"/>
    <property type="match status" value="1"/>
</dbReference>
<dbReference type="CDD" id="cd00130">
    <property type="entry name" value="PAS"/>
    <property type="match status" value="2"/>
</dbReference>
<evidence type="ECO:0000256" key="3">
    <source>
        <dbReference type="ARBA" id="ARBA00012438"/>
    </source>
</evidence>
<evidence type="ECO:0000256" key="9">
    <source>
        <dbReference type="ARBA" id="ARBA00022840"/>
    </source>
</evidence>
<dbReference type="PROSITE" id="PS50109">
    <property type="entry name" value="HIS_KIN"/>
    <property type="match status" value="1"/>
</dbReference>
<dbReference type="Gene3D" id="1.10.287.130">
    <property type="match status" value="1"/>
</dbReference>
<dbReference type="Pfam" id="PF00512">
    <property type="entry name" value="HisKA"/>
    <property type="match status" value="1"/>
</dbReference>
<comment type="subcellular location">
    <subcellularLocation>
        <location evidence="2">Membrane</location>
        <topology evidence="2">Multi-pass membrane protein</topology>
    </subcellularLocation>
</comment>
<evidence type="ECO:0000256" key="13">
    <source>
        <dbReference type="SAM" id="Coils"/>
    </source>
</evidence>
<keyword evidence="10 14" id="KW-1133">Transmembrane helix</keyword>
<dbReference type="InterPro" id="IPR003594">
    <property type="entry name" value="HATPase_dom"/>
</dbReference>
<dbReference type="PROSITE" id="PS50113">
    <property type="entry name" value="PAC"/>
    <property type="match status" value="2"/>
</dbReference>
<dbReference type="EMBL" id="NAFK01000178">
    <property type="protein sequence ID" value="OSJ20689.1"/>
    <property type="molecule type" value="Genomic_DNA"/>
</dbReference>
<keyword evidence="8" id="KW-0418">Kinase</keyword>
<dbReference type="PROSITE" id="PS50112">
    <property type="entry name" value="PAS"/>
    <property type="match status" value="2"/>
</dbReference>
<dbReference type="SMART" id="SM00091">
    <property type="entry name" value="PAS"/>
    <property type="match status" value="2"/>
</dbReference>
<evidence type="ECO:0000256" key="2">
    <source>
        <dbReference type="ARBA" id="ARBA00004141"/>
    </source>
</evidence>
<feature type="domain" description="PAC" evidence="17">
    <location>
        <begin position="385"/>
        <end position="436"/>
    </location>
</feature>
<evidence type="ECO:0000259" key="16">
    <source>
        <dbReference type="PROSITE" id="PS50112"/>
    </source>
</evidence>
<dbReference type="InterPro" id="IPR003661">
    <property type="entry name" value="HisK_dim/P_dom"/>
</dbReference>
<protein>
    <recommendedName>
        <fullName evidence="3">histidine kinase</fullName>
        <ecNumber evidence="3">2.7.13.3</ecNumber>
    </recommendedName>
</protein>
<feature type="coiled-coil region" evidence="13">
    <location>
        <begin position="153"/>
        <end position="183"/>
    </location>
</feature>
<dbReference type="Gene3D" id="1.20.120.620">
    <property type="entry name" value="Backbone structure of the membrane domain of e. Coli histidine kinase receptor kdpd"/>
    <property type="match status" value="1"/>
</dbReference>
<dbReference type="Proteomes" id="UP000193884">
    <property type="component" value="Unassembled WGS sequence"/>
</dbReference>
<dbReference type="Pfam" id="PF13493">
    <property type="entry name" value="DUF4118"/>
    <property type="match status" value="1"/>
</dbReference>
<dbReference type="PANTHER" id="PTHR43304:SF1">
    <property type="entry name" value="PAC DOMAIN-CONTAINING PROTEIN"/>
    <property type="match status" value="1"/>
</dbReference>
<evidence type="ECO:0000256" key="6">
    <source>
        <dbReference type="ARBA" id="ARBA00022692"/>
    </source>
</evidence>
<dbReference type="Pfam" id="PF02518">
    <property type="entry name" value="HATPase_c"/>
    <property type="match status" value="1"/>
</dbReference>
<evidence type="ECO:0000256" key="5">
    <source>
        <dbReference type="ARBA" id="ARBA00022679"/>
    </source>
</evidence>
<feature type="domain" description="PAC" evidence="17">
    <location>
        <begin position="253"/>
        <end position="305"/>
    </location>
</feature>
<evidence type="ECO:0000256" key="1">
    <source>
        <dbReference type="ARBA" id="ARBA00000085"/>
    </source>
</evidence>
<gene>
    <name evidence="18" type="ORF">BST63_39870</name>
</gene>
<dbReference type="Gene3D" id="3.30.565.10">
    <property type="entry name" value="Histidine kinase-like ATPase, C-terminal domain"/>
    <property type="match status" value="1"/>
</dbReference>
<dbReference type="SUPFAM" id="SSF47384">
    <property type="entry name" value="Homodimeric domain of signal transducing histidine kinase"/>
    <property type="match status" value="1"/>
</dbReference>
<keyword evidence="5" id="KW-0808">Transferase</keyword>
<organism evidence="18 19">
    <name type="scientific">Bradyrhizobium canariense</name>
    <dbReference type="NCBI Taxonomy" id="255045"/>
    <lineage>
        <taxon>Bacteria</taxon>
        <taxon>Pseudomonadati</taxon>
        <taxon>Pseudomonadota</taxon>
        <taxon>Alphaproteobacteria</taxon>
        <taxon>Hyphomicrobiales</taxon>
        <taxon>Nitrobacteraceae</taxon>
        <taxon>Bradyrhizobium</taxon>
    </lineage>
</organism>
<dbReference type="InterPro" id="IPR001610">
    <property type="entry name" value="PAC"/>
</dbReference>
<dbReference type="InterPro" id="IPR025201">
    <property type="entry name" value="KdpD_TM"/>
</dbReference>
<dbReference type="SMART" id="SM00387">
    <property type="entry name" value="HATPase_c"/>
    <property type="match status" value="1"/>
</dbReference>
<evidence type="ECO:0000256" key="14">
    <source>
        <dbReference type="SAM" id="Phobius"/>
    </source>
</evidence>
<evidence type="ECO:0000256" key="4">
    <source>
        <dbReference type="ARBA" id="ARBA00022553"/>
    </source>
</evidence>
<dbReference type="InterPro" id="IPR004358">
    <property type="entry name" value="Sig_transdc_His_kin-like_C"/>
</dbReference>
<evidence type="ECO:0000256" key="7">
    <source>
        <dbReference type="ARBA" id="ARBA00022741"/>
    </source>
</evidence>
<keyword evidence="6 14" id="KW-0812">Transmembrane</keyword>
<dbReference type="Gene3D" id="3.30.450.20">
    <property type="entry name" value="PAS domain"/>
    <property type="match status" value="2"/>
</dbReference>
<accession>A0ABX3WRL0</accession>
<evidence type="ECO:0000256" key="8">
    <source>
        <dbReference type="ARBA" id="ARBA00022777"/>
    </source>
</evidence>
<dbReference type="InterPro" id="IPR038318">
    <property type="entry name" value="KdpD_sf"/>
</dbReference>
<feature type="coiled-coil region" evidence="13">
    <location>
        <begin position="296"/>
        <end position="323"/>
    </location>
</feature>
<keyword evidence="13" id="KW-0175">Coiled coil</keyword>
<keyword evidence="9" id="KW-0067">ATP-binding</keyword>
<proteinExistence type="predicted"/>
<name>A0ABX3WRL0_9BRAD</name>
<comment type="caution">
    <text evidence="18">The sequence shown here is derived from an EMBL/GenBank/DDBJ whole genome shotgun (WGS) entry which is preliminary data.</text>
</comment>
<evidence type="ECO:0000256" key="10">
    <source>
        <dbReference type="ARBA" id="ARBA00022989"/>
    </source>
</evidence>
<evidence type="ECO:0000256" key="11">
    <source>
        <dbReference type="ARBA" id="ARBA00023012"/>
    </source>
</evidence>
<feature type="transmembrane region" description="Helical" evidence="14">
    <location>
        <begin position="67"/>
        <end position="95"/>
    </location>
</feature>
<dbReference type="InterPro" id="IPR036097">
    <property type="entry name" value="HisK_dim/P_sf"/>
</dbReference>
<dbReference type="InterPro" id="IPR000014">
    <property type="entry name" value="PAS"/>
</dbReference>
<dbReference type="Pfam" id="PF08447">
    <property type="entry name" value="PAS_3"/>
    <property type="match status" value="2"/>
</dbReference>
<keyword evidence="19" id="KW-1185">Reference proteome</keyword>
<dbReference type="InterPro" id="IPR036890">
    <property type="entry name" value="HATPase_C_sf"/>
</dbReference>
<keyword evidence="7" id="KW-0547">Nucleotide-binding</keyword>
<reference evidence="18 19" key="1">
    <citation type="submission" date="2017-03" db="EMBL/GenBank/DDBJ databases">
        <title>Whole genome sequences of fourteen strains of Bradyrhizobium canariense and one strain of Bradyrhizobium japonicum isolated from Lupinus (Papilionoideae: Genisteae) species in Algeria.</title>
        <authorList>
            <person name="Crovadore J."/>
            <person name="Chekireb D."/>
            <person name="Brachmann A."/>
            <person name="Chablais R."/>
            <person name="Cochard B."/>
            <person name="Lefort F."/>
        </authorList>
    </citation>
    <scope>NUCLEOTIDE SEQUENCE [LARGE SCALE GENOMIC DNA]</scope>
    <source>
        <strain evidence="18 19">UBMAN05</strain>
    </source>
</reference>
<dbReference type="SMART" id="SM00086">
    <property type="entry name" value="PAC"/>
    <property type="match status" value="2"/>
</dbReference>
<dbReference type="InterPro" id="IPR035965">
    <property type="entry name" value="PAS-like_dom_sf"/>
</dbReference>
<comment type="catalytic activity">
    <reaction evidence="1">
        <text>ATP + protein L-histidine = ADP + protein N-phospho-L-histidine.</text>
        <dbReference type="EC" id="2.7.13.3"/>
    </reaction>
</comment>
<dbReference type="InterPro" id="IPR000700">
    <property type="entry name" value="PAS-assoc_C"/>
</dbReference>
<evidence type="ECO:0000313" key="18">
    <source>
        <dbReference type="EMBL" id="OSJ20689.1"/>
    </source>
</evidence>
<dbReference type="InterPro" id="IPR005467">
    <property type="entry name" value="His_kinase_dom"/>
</dbReference>
<keyword evidence="12 14" id="KW-0472">Membrane</keyword>
<dbReference type="NCBIfam" id="TIGR00229">
    <property type="entry name" value="sensory_box"/>
    <property type="match status" value="2"/>
</dbReference>
<evidence type="ECO:0000313" key="19">
    <source>
        <dbReference type="Proteomes" id="UP000193884"/>
    </source>
</evidence>
<sequence>MSIAFRASPQAELVVSRRGKMITTTSALSRIRKWPMIVNYAIAIVSAAISAVVAFTVLPSWNADPVPLLFLCTVMFVALAAGPGPAALASVLTFLSLQYPLLSPAYPEVLQFSEILRAGLFIVASVLVVMLSAAQRRTSASLQLLGNSQQIMIGELQEQNDKLRVENAEHSEAATRARAAEQEIRLIVDTVPALIARYRADGFMDFRNRSWRDYTGLPQDNFGGRRWGSALHPDDEEMVERKWREHIATGEPFELEQRLRRADGEYRWHRVRRVPLRGETGEVIKWYAIAFDIDERKRTEDALRESEADLAKARHELQLIIDTVPVLVLRHRADGIIDYVNEVGRTYSGLTTTKWTTRTSIITHPDDVPRLEAAWDVALVTGEPFESEVRLRRADGEYRWFVTRRVPLRRNGEVIAWYAATYDIEDRKRAENELIESERRFREAQMELAHASRVVTMGQFTASIAHEVNQPLAALLTNAGTALRWLAHQPPNLEKAKPSIERVIDDGKRAADILSRIRDFSKKAPVRMESLEVNDAILDVMGLTHTAMSDNGVSAKMQLAKELPRILGDKVQLQQVVLNLIMNAIEAMTEVGAGSRELSISTSRAESGGVLVAVRDSGPGLPPTGLPRIFEAFYTTKSSGLGMGLSICRSIVEAHGGRLWATPNEPQGAVFCMMLPIGEQSLEKLGG</sequence>
<dbReference type="PRINTS" id="PR00344">
    <property type="entry name" value="BCTRLSENSOR"/>
</dbReference>
<feature type="transmembrane region" description="Helical" evidence="14">
    <location>
        <begin position="37"/>
        <end position="61"/>
    </location>
</feature>
<keyword evidence="4" id="KW-0597">Phosphoprotein</keyword>
<dbReference type="EC" id="2.7.13.3" evidence="3"/>
<dbReference type="InterPro" id="IPR052162">
    <property type="entry name" value="Sensor_kinase/Photoreceptor"/>
</dbReference>
<evidence type="ECO:0000256" key="12">
    <source>
        <dbReference type="ARBA" id="ARBA00023136"/>
    </source>
</evidence>
<evidence type="ECO:0000259" key="15">
    <source>
        <dbReference type="PROSITE" id="PS50109"/>
    </source>
</evidence>
<dbReference type="SUPFAM" id="SSF55785">
    <property type="entry name" value="PYP-like sensor domain (PAS domain)"/>
    <property type="match status" value="2"/>
</dbReference>
<dbReference type="SMART" id="SM00388">
    <property type="entry name" value="HisKA"/>
    <property type="match status" value="1"/>
</dbReference>
<dbReference type="InterPro" id="IPR013655">
    <property type="entry name" value="PAS_fold_3"/>
</dbReference>
<feature type="domain" description="PAS" evidence="16">
    <location>
        <begin position="180"/>
        <end position="250"/>
    </location>
</feature>
<feature type="transmembrane region" description="Helical" evidence="14">
    <location>
        <begin position="115"/>
        <end position="134"/>
    </location>
</feature>
<dbReference type="SUPFAM" id="SSF55874">
    <property type="entry name" value="ATPase domain of HSP90 chaperone/DNA topoisomerase II/histidine kinase"/>
    <property type="match status" value="1"/>
</dbReference>
<keyword evidence="11" id="KW-0902">Two-component regulatory system</keyword>
<feature type="domain" description="Histidine kinase" evidence="15">
    <location>
        <begin position="463"/>
        <end position="679"/>
    </location>
</feature>
<feature type="domain" description="PAS" evidence="16">
    <location>
        <begin position="313"/>
        <end position="382"/>
    </location>
</feature>
<dbReference type="CDD" id="cd00082">
    <property type="entry name" value="HisKA"/>
    <property type="match status" value="1"/>
</dbReference>